<dbReference type="EMBL" id="JBBPBM010000002">
    <property type="protein sequence ID" value="KAK8596907.1"/>
    <property type="molecule type" value="Genomic_DNA"/>
</dbReference>
<keyword evidence="3" id="KW-1185">Reference proteome</keyword>
<comment type="caution">
    <text evidence="2">The sequence shown here is derived from an EMBL/GenBank/DDBJ whole genome shotgun (WGS) entry which is preliminary data.</text>
</comment>
<evidence type="ECO:0000256" key="1">
    <source>
        <dbReference type="SAM" id="MobiDB-lite"/>
    </source>
</evidence>
<dbReference type="Proteomes" id="UP001472677">
    <property type="component" value="Unassembled WGS sequence"/>
</dbReference>
<name>A0ABR2G8J9_9ROSI</name>
<proteinExistence type="predicted"/>
<accession>A0ABR2G8J9</accession>
<evidence type="ECO:0000313" key="2">
    <source>
        <dbReference type="EMBL" id="KAK8596907.1"/>
    </source>
</evidence>
<sequence>MGVGPASNKTWSSKLLGSRSGQDWIGPQWGWARVESWATANRAGSPWIESVLSGSFELLSRCGKGVTPFSSTTLIHKRTKSLMFSSSLHYRLCRRLCHRTPYRS</sequence>
<feature type="region of interest" description="Disordered" evidence="1">
    <location>
        <begin position="1"/>
        <end position="20"/>
    </location>
</feature>
<organism evidence="2 3">
    <name type="scientific">Hibiscus sabdariffa</name>
    <name type="common">roselle</name>
    <dbReference type="NCBI Taxonomy" id="183260"/>
    <lineage>
        <taxon>Eukaryota</taxon>
        <taxon>Viridiplantae</taxon>
        <taxon>Streptophyta</taxon>
        <taxon>Embryophyta</taxon>
        <taxon>Tracheophyta</taxon>
        <taxon>Spermatophyta</taxon>
        <taxon>Magnoliopsida</taxon>
        <taxon>eudicotyledons</taxon>
        <taxon>Gunneridae</taxon>
        <taxon>Pentapetalae</taxon>
        <taxon>rosids</taxon>
        <taxon>malvids</taxon>
        <taxon>Malvales</taxon>
        <taxon>Malvaceae</taxon>
        <taxon>Malvoideae</taxon>
        <taxon>Hibiscus</taxon>
    </lineage>
</organism>
<feature type="compositionally biased region" description="Polar residues" evidence="1">
    <location>
        <begin position="7"/>
        <end position="20"/>
    </location>
</feature>
<evidence type="ECO:0000313" key="3">
    <source>
        <dbReference type="Proteomes" id="UP001472677"/>
    </source>
</evidence>
<protein>
    <submittedName>
        <fullName evidence="2">Uncharacterized protein</fullName>
    </submittedName>
</protein>
<gene>
    <name evidence="2" type="ORF">V6N12_065386</name>
</gene>
<reference evidence="2 3" key="1">
    <citation type="journal article" date="2024" name="G3 (Bethesda)">
        <title>Genome assembly of Hibiscus sabdariffa L. provides insights into metabolisms of medicinal natural products.</title>
        <authorList>
            <person name="Kim T."/>
        </authorList>
    </citation>
    <scope>NUCLEOTIDE SEQUENCE [LARGE SCALE GENOMIC DNA]</scope>
    <source>
        <strain evidence="2">TK-2024</strain>
        <tissue evidence="2">Old leaves</tissue>
    </source>
</reference>